<evidence type="ECO:0000256" key="4">
    <source>
        <dbReference type="ARBA" id="ARBA00022618"/>
    </source>
</evidence>
<keyword evidence="4" id="KW-0132">Cell division</keyword>
<evidence type="ECO:0000256" key="1">
    <source>
        <dbReference type="ARBA" id="ARBA00004123"/>
    </source>
</evidence>
<dbReference type="Gene3D" id="3.40.50.300">
    <property type="entry name" value="P-loop containing nucleotide triphosphate hydrolases"/>
    <property type="match status" value="1"/>
</dbReference>
<dbReference type="Proteomes" id="UP001162131">
    <property type="component" value="Unassembled WGS sequence"/>
</dbReference>
<dbReference type="SUPFAM" id="SSF52540">
    <property type="entry name" value="P-loop containing nucleoside triphosphate hydrolases"/>
    <property type="match status" value="1"/>
</dbReference>
<gene>
    <name evidence="14" type="ORF">BSTOLATCC_MIC5013</name>
</gene>
<dbReference type="SMART" id="SM00968">
    <property type="entry name" value="SMC_hinge"/>
    <property type="match status" value="1"/>
</dbReference>
<evidence type="ECO:0000313" key="15">
    <source>
        <dbReference type="Proteomes" id="UP001162131"/>
    </source>
</evidence>
<dbReference type="InterPro" id="IPR036277">
    <property type="entry name" value="SMC_hinge_sf"/>
</dbReference>
<keyword evidence="10" id="KW-0539">Nucleus</keyword>
<sequence>MMRPKAPPNDEGKIGLLEYLEEIIGTNVYVPLIQEAEAQLENIGDELNAKNLRVEEAQKAVNQLEDPKNEALAYIELEKEVHDFANLRNQLSRYQYLNDEIKIEEDIRKIDENLKEVEMQFNEKKQLHIDAINEYQSKQQEYITYVKNEKKLKEDVEEMSRKYDQVEENKKGIEKKQEDTYKNIAAENKRKDGIRETLEELYQAIPAVVNSLQETLRDKEAVEAEYNARNAEIISATEEMQRRKMAFEKDLVPCKKQHDDILGRKEVNKQKIEFLLSERAQEDEERKTIENDIESCQENLEIKNKELQELERRFEAVQEEVKNKKESYEELFRDLDIAKKQLALSKKQLQDIEENERKAEGKSKLIQDINTAKRTGELGGILGRLGDLGVIDSKYDVAVSSAAARLDNIVAETVQDAEKLIEFVRNRNLGRINVIVLDKVKQQWEQRARAPFESPDARALRLFDIIKFDDINLEAAFYYAMSDTLVTETMDDARRIAFGGQKRYRVVTLTGEIINPSGEMQGFAKPKSGLMCVQQQNYHRISFSQNDIGALQETIRQLTLQVNDMNAKVKQFQSEIAAERKEKDQSLHNLQIMKNDCEGLRERLEKLISRQAELTSKSQINQDKELAELREIEKKNEQALVKILKVIENIQNQIEKTEKEIDEFGGEDFKELKKRRHHLYEAEEHLKTEAEKQNKKLIQCKKDFDKVQKKLNELESTKTELDQKFVQLKEESEIIEQKALEAIKLHEEAKIVKAALEKTLTELNRQQAEMKKEFDEILEKRNKLKLQRKDEVANLAQIQNEINKWDARIEKNRKDYQELVNEYQDVLGIAMEIVEEKEDTEEDVENPRKRGKKDEERKMLRFPVNKDFTKEEMENLYSKLETIKKLEVKVQEDLTAARPNLGVIQEYRARVEDKKGKEDEFYQVKLREAELRKKYSDLTGRRLQEFNTGFTMISQKLREMYRMITRGGDAELEFADSTDPFSEGIVFTVRPPNKSWKKMANLSGGEKTLSSLSLVFALHHYKPNALYVMDEVDAALDFQNVSVIANYIKDRTKNAQFIIVSLRYQMFELADRLIGVYKTRDVSQTITISPCSLKESDKSNPIIRQTLSNIKVN</sequence>
<comment type="subcellular location">
    <subcellularLocation>
        <location evidence="1">Nucleus</location>
    </subcellularLocation>
</comment>
<evidence type="ECO:0000259" key="13">
    <source>
        <dbReference type="SMART" id="SM00968"/>
    </source>
</evidence>
<dbReference type="GO" id="GO:0005524">
    <property type="term" value="F:ATP binding"/>
    <property type="evidence" value="ECO:0007669"/>
    <property type="project" value="UniProtKB-KW"/>
</dbReference>
<dbReference type="FunFam" id="3.40.50.300:FF:000481">
    <property type="entry name" value="Structural maintenance of chromosomes 4"/>
    <property type="match status" value="1"/>
</dbReference>
<name>A0AAU9IEF6_9CILI</name>
<dbReference type="PANTHER" id="PTHR18937:SF172">
    <property type="entry name" value="STRUCTURAL MAINTENANCE OF CHROMOSOMES PROTEIN"/>
    <property type="match status" value="1"/>
</dbReference>
<evidence type="ECO:0000256" key="6">
    <source>
        <dbReference type="ARBA" id="ARBA00022776"/>
    </source>
</evidence>
<feature type="coiled-coil region" evidence="12">
    <location>
        <begin position="697"/>
        <end position="822"/>
    </location>
</feature>
<evidence type="ECO:0000256" key="7">
    <source>
        <dbReference type="ARBA" id="ARBA00022840"/>
    </source>
</evidence>
<dbReference type="GO" id="GO:0000796">
    <property type="term" value="C:condensin complex"/>
    <property type="evidence" value="ECO:0007669"/>
    <property type="project" value="TreeGrafter"/>
</dbReference>
<dbReference type="Pfam" id="PF02463">
    <property type="entry name" value="SMC_N"/>
    <property type="match status" value="1"/>
</dbReference>
<dbReference type="GO" id="GO:0016887">
    <property type="term" value="F:ATP hydrolysis activity"/>
    <property type="evidence" value="ECO:0007669"/>
    <property type="project" value="InterPro"/>
</dbReference>
<keyword evidence="5" id="KW-0547">Nucleotide-binding</keyword>
<keyword evidence="11" id="KW-0131">Cell cycle</keyword>
<dbReference type="Gene3D" id="1.20.1060.20">
    <property type="match status" value="1"/>
</dbReference>
<dbReference type="SUPFAM" id="SSF75553">
    <property type="entry name" value="Smc hinge domain"/>
    <property type="match status" value="1"/>
</dbReference>
<evidence type="ECO:0000256" key="9">
    <source>
        <dbReference type="ARBA" id="ARBA00023067"/>
    </source>
</evidence>
<feature type="coiled-coil region" evidence="12">
    <location>
        <begin position="272"/>
        <end position="362"/>
    </location>
</feature>
<dbReference type="Pfam" id="PF06470">
    <property type="entry name" value="SMC_hinge"/>
    <property type="match status" value="1"/>
</dbReference>
<dbReference type="InterPro" id="IPR010935">
    <property type="entry name" value="SMC_hinge"/>
</dbReference>
<dbReference type="InterPro" id="IPR024704">
    <property type="entry name" value="SMC"/>
</dbReference>
<evidence type="ECO:0000256" key="5">
    <source>
        <dbReference type="ARBA" id="ARBA00022741"/>
    </source>
</evidence>
<reference evidence="14" key="1">
    <citation type="submission" date="2021-09" db="EMBL/GenBank/DDBJ databases">
        <authorList>
            <consortium name="AG Swart"/>
            <person name="Singh M."/>
            <person name="Singh A."/>
            <person name="Seah K."/>
            <person name="Emmerich C."/>
        </authorList>
    </citation>
    <scope>NUCLEOTIDE SEQUENCE</scope>
    <source>
        <strain evidence="14">ATCC30299</strain>
    </source>
</reference>
<proteinExistence type="inferred from homology"/>
<feature type="coiled-coil region" evidence="12">
    <location>
        <begin position="33"/>
        <end position="60"/>
    </location>
</feature>
<protein>
    <recommendedName>
        <fullName evidence="3">Structural maintenance of chromosomes protein 4</fullName>
    </recommendedName>
</protein>
<comment type="caution">
    <text evidence="14">The sequence shown here is derived from an EMBL/GenBank/DDBJ whole genome shotgun (WGS) entry which is preliminary data.</text>
</comment>
<evidence type="ECO:0000256" key="2">
    <source>
        <dbReference type="ARBA" id="ARBA00006005"/>
    </source>
</evidence>
<keyword evidence="6" id="KW-0498">Mitosis</keyword>
<feature type="coiled-coil region" evidence="12">
    <location>
        <begin position="548"/>
        <end position="667"/>
    </location>
</feature>
<evidence type="ECO:0000256" key="11">
    <source>
        <dbReference type="ARBA" id="ARBA00023306"/>
    </source>
</evidence>
<keyword evidence="15" id="KW-1185">Reference proteome</keyword>
<feature type="domain" description="SMC hinge" evidence="13">
    <location>
        <begin position="379"/>
        <end position="497"/>
    </location>
</feature>
<evidence type="ECO:0000256" key="12">
    <source>
        <dbReference type="SAM" id="Coils"/>
    </source>
</evidence>
<dbReference type="GO" id="GO:0007076">
    <property type="term" value="P:mitotic chromosome condensation"/>
    <property type="evidence" value="ECO:0007669"/>
    <property type="project" value="TreeGrafter"/>
</dbReference>
<dbReference type="AlphaFoldDB" id="A0AAU9IEF6"/>
<dbReference type="GO" id="GO:0005634">
    <property type="term" value="C:nucleus"/>
    <property type="evidence" value="ECO:0007669"/>
    <property type="project" value="UniProtKB-SubCell"/>
</dbReference>
<keyword evidence="8 12" id="KW-0175">Coiled coil</keyword>
<evidence type="ECO:0000256" key="8">
    <source>
        <dbReference type="ARBA" id="ARBA00023054"/>
    </source>
</evidence>
<dbReference type="GO" id="GO:0051301">
    <property type="term" value="P:cell division"/>
    <property type="evidence" value="ECO:0007669"/>
    <property type="project" value="UniProtKB-KW"/>
</dbReference>
<feature type="coiled-coil region" evidence="12">
    <location>
        <begin position="100"/>
        <end position="176"/>
    </location>
</feature>
<dbReference type="InterPro" id="IPR003395">
    <property type="entry name" value="RecF/RecN/SMC_N"/>
</dbReference>
<accession>A0AAU9IEF6</accession>
<evidence type="ECO:0000256" key="10">
    <source>
        <dbReference type="ARBA" id="ARBA00023242"/>
    </source>
</evidence>
<evidence type="ECO:0000256" key="3">
    <source>
        <dbReference type="ARBA" id="ARBA00018693"/>
    </source>
</evidence>
<keyword evidence="7" id="KW-0067">ATP-binding</keyword>
<dbReference type="InterPro" id="IPR027417">
    <property type="entry name" value="P-loop_NTPase"/>
</dbReference>
<dbReference type="PANTHER" id="PTHR18937">
    <property type="entry name" value="STRUCTURAL MAINTENANCE OF CHROMOSOMES SMC FAMILY MEMBER"/>
    <property type="match status" value="1"/>
</dbReference>
<evidence type="ECO:0000313" key="14">
    <source>
        <dbReference type="EMBL" id="CAG9311751.1"/>
    </source>
</evidence>
<dbReference type="EMBL" id="CAJZBQ010000005">
    <property type="protein sequence ID" value="CAG9311751.1"/>
    <property type="molecule type" value="Genomic_DNA"/>
</dbReference>
<dbReference type="Gene3D" id="3.30.70.1620">
    <property type="match status" value="1"/>
</dbReference>
<dbReference type="PIRSF" id="PIRSF005719">
    <property type="entry name" value="SMC"/>
    <property type="match status" value="1"/>
</dbReference>
<keyword evidence="9" id="KW-0226">DNA condensation</keyword>
<comment type="similarity">
    <text evidence="2">Belongs to the SMC family. SMC4 subfamily.</text>
</comment>
<organism evidence="14 15">
    <name type="scientific">Blepharisma stoltei</name>
    <dbReference type="NCBI Taxonomy" id="1481888"/>
    <lineage>
        <taxon>Eukaryota</taxon>
        <taxon>Sar</taxon>
        <taxon>Alveolata</taxon>
        <taxon>Ciliophora</taxon>
        <taxon>Postciliodesmatophora</taxon>
        <taxon>Heterotrichea</taxon>
        <taxon>Heterotrichida</taxon>
        <taxon>Blepharismidae</taxon>
        <taxon>Blepharisma</taxon>
    </lineage>
</organism>